<evidence type="ECO:0000313" key="1">
    <source>
        <dbReference type="EMBL" id="GKX54643.1"/>
    </source>
</evidence>
<dbReference type="InterPro" id="IPR050767">
    <property type="entry name" value="Sel1_AlgK"/>
</dbReference>
<dbReference type="Pfam" id="PF08238">
    <property type="entry name" value="Sel1"/>
    <property type="match status" value="8"/>
</dbReference>
<dbReference type="RefSeq" id="WP_051155541.1">
    <property type="nucleotide sequence ID" value="NZ_BRLH01000001.1"/>
</dbReference>
<dbReference type="Proteomes" id="UP001058124">
    <property type="component" value="Unassembled WGS sequence"/>
</dbReference>
<proteinExistence type="predicted"/>
<organism evidence="1 2">
    <name type="scientific">Leminorella grimontii</name>
    <dbReference type="NCBI Taxonomy" id="82981"/>
    <lineage>
        <taxon>Bacteria</taxon>
        <taxon>Pseudomonadati</taxon>
        <taxon>Pseudomonadota</taxon>
        <taxon>Gammaproteobacteria</taxon>
        <taxon>Enterobacterales</taxon>
        <taxon>Budviciaceae</taxon>
        <taxon>Leminorella</taxon>
    </lineage>
</organism>
<dbReference type="Gene3D" id="1.25.40.10">
    <property type="entry name" value="Tetratricopeptide repeat domain"/>
    <property type="match status" value="1"/>
</dbReference>
<dbReference type="PANTHER" id="PTHR11102:SF160">
    <property type="entry name" value="ERAD-ASSOCIATED E3 UBIQUITIN-PROTEIN LIGASE COMPONENT HRD3"/>
    <property type="match status" value="1"/>
</dbReference>
<dbReference type="AlphaFoldDB" id="A0AAV5MXR6"/>
<dbReference type="InterPro" id="IPR006597">
    <property type="entry name" value="Sel1-like"/>
</dbReference>
<dbReference type="InterPro" id="IPR011990">
    <property type="entry name" value="TPR-like_helical_dom_sf"/>
</dbReference>
<evidence type="ECO:0000313" key="2">
    <source>
        <dbReference type="Proteomes" id="UP001058124"/>
    </source>
</evidence>
<keyword evidence="2" id="KW-1185">Reference proteome</keyword>
<evidence type="ECO:0008006" key="3">
    <source>
        <dbReference type="Google" id="ProtNLM"/>
    </source>
</evidence>
<comment type="caution">
    <text evidence="1">The sequence shown here is derived from an EMBL/GenBank/DDBJ whole genome shotgun (WGS) entry which is preliminary data.</text>
</comment>
<dbReference type="EMBL" id="BRLH01000001">
    <property type="protein sequence ID" value="GKX54643.1"/>
    <property type="molecule type" value="Genomic_DNA"/>
</dbReference>
<dbReference type="SUPFAM" id="SSF81901">
    <property type="entry name" value="HCP-like"/>
    <property type="match status" value="3"/>
</dbReference>
<sequence length="382" mass="43267">MKFITRFFSRRESPDSAEERFLLAKRLEAQQDFVQAFFWYEKAASQGHTNAQNNLGLLYERGKGVAPDSQRAMSLYRRAAELGNAKAQHNLGRMYHTGEAVERDYPQALFWYLEAVENDGVAHSLFALGSLYYAEDFPQRDLAKAVEYWRQSALKNLSEGQFRLGYEYHQGGGVEIDLCQAVYWYQLAAEQDHPSALFNLAHMYYSGEAGREDPERGLSYLRRSAELGCLLAQLDLSDRYMHGDGAGKDLAEALRWCETAAEQGSPEAQYNLVIFYLKSGDAAQRKRAFDILHTLAAQSVANAQFLLGALYQEGELINPEPELAIYWYTKAAELGHRGAQQSLIAAQNMDIRLDRYAPDITMRPESLPYGQTFISPDGKYVN</sequence>
<accession>A0AAV5MXR6</accession>
<protein>
    <recommendedName>
        <fullName evidence="3">Sel1 repeat family protein</fullName>
    </recommendedName>
</protein>
<dbReference type="PANTHER" id="PTHR11102">
    <property type="entry name" value="SEL-1-LIKE PROTEIN"/>
    <property type="match status" value="1"/>
</dbReference>
<dbReference type="SMART" id="SM00671">
    <property type="entry name" value="SEL1"/>
    <property type="match status" value="9"/>
</dbReference>
<name>A0AAV5MXR6_9GAMM</name>
<gene>
    <name evidence="1" type="ORF">SOASR030_07550</name>
</gene>
<reference evidence="1" key="1">
    <citation type="submission" date="2022-06" db="EMBL/GenBank/DDBJ databases">
        <title>Draft genome sequences of Leminorella grimontii str. JCM5902.</title>
        <authorList>
            <person name="Wakabayashi Y."/>
            <person name="Kojima K."/>
        </authorList>
    </citation>
    <scope>NUCLEOTIDE SEQUENCE</scope>
    <source>
        <strain evidence="1">JCM 5902</strain>
    </source>
</reference>